<reference evidence="9 10" key="1">
    <citation type="submission" date="2017-07" db="EMBL/GenBank/DDBJ databases">
        <title>Leptospira spp. isolated from tropical soils.</title>
        <authorList>
            <person name="Thibeaux R."/>
            <person name="Iraola G."/>
            <person name="Ferres I."/>
            <person name="Bierque E."/>
            <person name="Girault D."/>
            <person name="Soupe-Gilbert M.-E."/>
            <person name="Picardeau M."/>
            <person name="Goarant C."/>
        </authorList>
    </citation>
    <scope>NUCLEOTIDE SEQUENCE [LARGE SCALE GENOMIC DNA]</scope>
    <source>
        <strain evidence="9 10">FH2-C-A2</strain>
    </source>
</reference>
<dbReference type="PANTHER" id="PTHR32468">
    <property type="entry name" value="CATION/H + ANTIPORTER"/>
    <property type="match status" value="1"/>
</dbReference>
<feature type="domain" description="Cation/H+ exchanger transmembrane" evidence="8">
    <location>
        <begin position="77"/>
        <end position="459"/>
    </location>
</feature>
<feature type="transmembrane region" description="Helical" evidence="7">
    <location>
        <begin position="65"/>
        <end position="87"/>
    </location>
</feature>
<dbReference type="Proteomes" id="UP000231912">
    <property type="component" value="Unassembled WGS sequence"/>
</dbReference>
<feature type="transmembrane region" description="Helical" evidence="7">
    <location>
        <begin position="441"/>
        <end position="462"/>
    </location>
</feature>
<dbReference type="InterPro" id="IPR038770">
    <property type="entry name" value="Na+/solute_symporter_sf"/>
</dbReference>
<keyword evidence="6 7" id="KW-0472">Membrane</keyword>
<proteinExistence type="predicted"/>
<dbReference type="Pfam" id="PF00999">
    <property type="entry name" value="Na_H_Exchanger"/>
    <property type="match status" value="1"/>
</dbReference>
<evidence type="ECO:0000256" key="5">
    <source>
        <dbReference type="ARBA" id="ARBA00023065"/>
    </source>
</evidence>
<dbReference type="GO" id="GO:0015297">
    <property type="term" value="F:antiporter activity"/>
    <property type="evidence" value="ECO:0007669"/>
    <property type="project" value="InterPro"/>
</dbReference>
<sequence>MKPIPGRSLIIYALFFLVFGYGIYFVLGFGKSLETSPPSVSTETVSISDFSSVVSELGKNSKSPVAMLVLQLLAILLAARLSGWLVSLIGQPTVIGEIIAGLLLGPSFLGLFWPEVSGFLFPKESLKIIQALSNVGLLLFLFIIGMELDLSVLKKKAHDAVVVSHASILFPFFLGTAFALTLYGDLAPKGISFLVFGLFMGIAMSITAFPVLARIVQERGLTKTPLGTLVITCAAADDITAWCILAGVVAIAQAGTFAGALITLGFALVYVILMVFAIRPLLGKISEMYPSKEALRRPVTAFVFLVWLISCYTTELIGIHALFGAFLAGVVMPFKEDFRRMLMEKIEDVSLVLLLPLFFVSTGLKTQIGLLNQGNLWLVCAGVISIAIVGKFLGSAIAARLVGQNWKDSLAIGALMNTRGLMELVVLNIGYDLGILSREIFAMMVLMALVTTFMTGPSLDLLNLKFFSGAKEEPSDYRKILLSFASPASGTRLLELINFLFPESKKKEQQTEIVALHVTSSGDITPREAETLEKEVFAPLEYKAKQIGRKFRKIYKNTPQVSKEILSKTKEERASLLLMGRSQSLFSRKGTAGKVGSLVENSPVPVGVLIDKGFKKIQNVVLLFSGNRDFFLREYVESIAEHPNREVTVFWSGSVPPKWAIPKKGQKHKWKFVQKLRSELFSADWSSYDLVLTSWDFYKELESTQLEEVLPSVLVLTE</sequence>
<feature type="transmembrane region" description="Helical" evidence="7">
    <location>
        <begin position="346"/>
        <end position="364"/>
    </location>
</feature>
<dbReference type="AlphaFoldDB" id="A0A2M9ZDX1"/>
<keyword evidence="2" id="KW-0813">Transport</keyword>
<gene>
    <name evidence="9" type="ORF">CH371_00505</name>
</gene>
<evidence type="ECO:0000256" key="2">
    <source>
        <dbReference type="ARBA" id="ARBA00022448"/>
    </source>
</evidence>
<feature type="transmembrane region" description="Helical" evidence="7">
    <location>
        <begin position="225"/>
        <end position="251"/>
    </location>
</feature>
<evidence type="ECO:0000313" key="9">
    <source>
        <dbReference type="EMBL" id="PJZ66631.1"/>
    </source>
</evidence>
<evidence type="ECO:0000256" key="4">
    <source>
        <dbReference type="ARBA" id="ARBA00022989"/>
    </source>
</evidence>
<feature type="transmembrane region" description="Helical" evidence="7">
    <location>
        <begin position="128"/>
        <end position="148"/>
    </location>
</feature>
<dbReference type="PANTHER" id="PTHR32468:SF0">
    <property type="entry name" value="K(+)_H(+) ANTIPORTER 1"/>
    <property type="match status" value="1"/>
</dbReference>
<name>A0A2M9ZDX1_9LEPT</name>
<feature type="transmembrane region" description="Helical" evidence="7">
    <location>
        <begin position="316"/>
        <end position="334"/>
    </location>
</feature>
<evidence type="ECO:0000256" key="6">
    <source>
        <dbReference type="ARBA" id="ARBA00023136"/>
    </source>
</evidence>
<keyword evidence="4 7" id="KW-1133">Transmembrane helix</keyword>
<comment type="subcellular location">
    <subcellularLocation>
        <location evidence="1">Membrane</location>
        <topology evidence="1">Multi-pass membrane protein</topology>
    </subcellularLocation>
</comment>
<organism evidence="9 10">
    <name type="scientific">Leptospira wolffii</name>
    <dbReference type="NCBI Taxonomy" id="409998"/>
    <lineage>
        <taxon>Bacteria</taxon>
        <taxon>Pseudomonadati</taxon>
        <taxon>Spirochaetota</taxon>
        <taxon>Spirochaetia</taxon>
        <taxon>Leptospirales</taxon>
        <taxon>Leptospiraceae</taxon>
        <taxon>Leptospira</taxon>
    </lineage>
</organism>
<dbReference type="Gene3D" id="1.20.1530.20">
    <property type="match status" value="1"/>
</dbReference>
<feature type="transmembrane region" description="Helical" evidence="7">
    <location>
        <begin position="9"/>
        <end position="29"/>
    </location>
</feature>
<feature type="transmembrane region" description="Helical" evidence="7">
    <location>
        <begin position="160"/>
        <end position="184"/>
    </location>
</feature>
<accession>A0A2M9ZDX1</accession>
<dbReference type="GO" id="GO:0016020">
    <property type="term" value="C:membrane"/>
    <property type="evidence" value="ECO:0007669"/>
    <property type="project" value="UniProtKB-SubCell"/>
</dbReference>
<evidence type="ECO:0000256" key="7">
    <source>
        <dbReference type="SAM" id="Phobius"/>
    </source>
</evidence>
<evidence type="ECO:0000259" key="8">
    <source>
        <dbReference type="Pfam" id="PF00999"/>
    </source>
</evidence>
<feature type="transmembrane region" description="Helical" evidence="7">
    <location>
        <begin position="190"/>
        <end position="213"/>
    </location>
</feature>
<dbReference type="InterPro" id="IPR050794">
    <property type="entry name" value="CPA2_transporter"/>
</dbReference>
<feature type="transmembrane region" description="Helical" evidence="7">
    <location>
        <begin position="94"/>
        <end position="113"/>
    </location>
</feature>
<keyword evidence="5" id="KW-0406">Ion transport</keyword>
<dbReference type="GO" id="GO:1902600">
    <property type="term" value="P:proton transmembrane transport"/>
    <property type="evidence" value="ECO:0007669"/>
    <property type="project" value="InterPro"/>
</dbReference>
<evidence type="ECO:0000256" key="1">
    <source>
        <dbReference type="ARBA" id="ARBA00004141"/>
    </source>
</evidence>
<protein>
    <submittedName>
        <fullName evidence="9">Cation/H(+) antiporter</fullName>
    </submittedName>
</protein>
<dbReference type="RefSeq" id="WP_100757251.1">
    <property type="nucleotide sequence ID" value="NZ_NPDT01000001.1"/>
</dbReference>
<dbReference type="EMBL" id="NPDT01000001">
    <property type="protein sequence ID" value="PJZ66631.1"/>
    <property type="molecule type" value="Genomic_DNA"/>
</dbReference>
<evidence type="ECO:0000256" key="3">
    <source>
        <dbReference type="ARBA" id="ARBA00022692"/>
    </source>
</evidence>
<comment type="caution">
    <text evidence="9">The sequence shown here is derived from an EMBL/GenBank/DDBJ whole genome shotgun (WGS) entry which is preliminary data.</text>
</comment>
<feature type="transmembrane region" description="Helical" evidence="7">
    <location>
        <begin position="376"/>
        <end position="398"/>
    </location>
</feature>
<dbReference type="InterPro" id="IPR006153">
    <property type="entry name" value="Cation/H_exchanger_TM"/>
</dbReference>
<keyword evidence="3 7" id="KW-0812">Transmembrane</keyword>
<evidence type="ECO:0000313" key="10">
    <source>
        <dbReference type="Proteomes" id="UP000231912"/>
    </source>
</evidence>
<feature type="transmembrane region" description="Helical" evidence="7">
    <location>
        <begin position="257"/>
        <end position="282"/>
    </location>
</feature>